<comment type="caution">
    <text evidence="1">The sequence shown here is derived from an EMBL/GenBank/DDBJ whole genome shotgun (WGS) entry which is preliminary data.</text>
</comment>
<sequence length="370" mass="40901">MDIGRYLQMTTTLDPGWEQIPPDPLLEWLAANLAMEIQVVPVSTYDASHQSLALSGQEYIVWDVALDQTVLAVLGGVQYAEGADTTAARATASRHLRRVLFIYLSRKLRRYEHTAAAFGRLAAEEPPISGLPVFAEQVVGEIYDMQRMLMFFHEAAHALFRARPLLRETTVMRTEQLMAGVGGLLTPDEIAAHHPEFAEEASAEQRRRFIEELACDYQGFGLTSLAIPLAPGLPRRSWQDSIGILYGASAALATIERGLKLATSKWAAFARATGDGREIVNDAVVLPDYLTERPAFTVRRWNGLLALQAVLKALGAELHVDAYAWQDYILAKCAVVDEAVERYLIGGLNELASLEFLAKVFSRAHLHRSG</sequence>
<dbReference type="EMBL" id="JBIAZU010000005">
    <property type="protein sequence ID" value="MFF5293012.1"/>
    <property type="molecule type" value="Genomic_DNA"/>
</dbReference>
<evidence type="ECO:0000313" key="2">
    <source>
        <dbReference type="Proteomes" id="UP001602245"/>
    </source>
</evidence>
<protein>
    <submittedName>
        <fullName evidence="1">Uncharacterized protein</fullName>
    </submittedName>
</protein>
<gene>
    <name evidence="1" type="ORF">ACFY35_26530</name>
</gene>
<dbReference type="RefSeq" id="WP_020516843.1">
    <property type="nucleotide sequence ID" value="NZ_JBIAZU010000005.1"/>
</dbReference>
<keyword evidence="2" id="KW-1185">Reference proteome</keyword>
<name>A0ABW6WLL9_9ACTN</name>
<organism evidence="1 2">
    <name type="scientific">Paractinoplanes globisporus</name>
    <dbReference type="NCBI Taxonomy" id="113565"/>
    <lineage>
        <taxon>Bacteria</taxon>
        <taxon>Bacillati</taxon>
        <taxon>Actinomycetota</taxon>
        <taxon>Actinomycetes</taxon>
        <taxon>Micromonosporales</taxon>
        <taxon>Micromonosporaceae</taxon>
        <taxon>Paractinoplanes</taxon>
    </lineage>
</organism>
<dbReference type="Proteomes" id="UP001602245">
    <property type="component" value="Unassembled WGS sequence"/>
</dbReference>
<proteinExistence type="predicted"/>
<accession>A0ABW6WLL9</accession>
<evidence type="ECO:0000313" key="1">
    <source>
        <dbReference type="EMBL" id="MFF5293012.1"/>
    </source>
</evidence>
<reference evidence="1 2" key="1">
    <citation type="submission" date="2024-10" db="EMBL/GenBank/DDBJ databases">
        <title>The Natural Products Discovery Center: Release of the First 8490 Sequenced Strains for Exploring Actinobacteria Biosynthetic Diversity.</title>
        <authorList>
            <person name="Kalkreuter E."/>
            <person name="Kautsar S.A."/>
            <person name="Yang D."/>
            <person name="Bader C.D."/>
            <person name="Teijaro C.N."/>
            <person name="Fluegel L."/>
            <person name="Davis C.M."/>
            <person name="Simpson J.R."/>
            <person name="Lauterbach L."/>
            <person name="Steele A.D."/>
            <person name="Gui C."/>
            <person name="Meng S."/>
            <person name="Li G."/>
            <person name="Viehrig K."/>
            <person name="Ye F."/>
            <person name="Su P."/>
            <person name="Kiefer A.F."/>
            <person name="Nichols A."/>
            <person name="Cepeda A.J."/>
            <person name="Yan W."/>
            <person name="Fan B."/>
            <person name="Jiang Y."/>
            <person name="Adhikari A."/>
            <person name="Zheng C.-J."/>
            <person name="Schuster L."/>
            <person name="Cowan T.M."/>
            <person name="Smanski M.J."/>
            <person name="Chevrette M.G."/>
            <person name="De Carvalho L.P.S."/>
            <person name="Shen B."/>
        </authorList>
    </citation>
    <scope>NUCLEOTIDE SEQUENCE [LARGE SCALE GENOMIC DNA]</scope>
    <source>
        <strain evidence="1 2">NPDC000087</strain>
    </source>
</reference>